<organism evidence="1 2">
    <name type="scientific">Sphingobacterium tenebrionis</name>
    <dbReference type="NCBI Taxonomy" id="3111775"/>
    <lineage>
        <taxon>Bacteria</taxon>
        <taxon>Pseudomonadati</taxon>
        <taxon>Bacteroidota</taxon>
        <taxon>Sphingobacteriia</taxon>
        <taxon>Sphingobacteriales</taxon>
        <taxon>Sphingobacteriaceae</taxon>
        <taxon>Sphingobacterium</taxon>
    </lineage>
</organism>
<accession>A0ABU8I2I2</accession>
<keyword evidence="2" id="KW-1185">Reference proteome</keyword>
<dbReference type="InterPro" id="IPR006626">
    <property type="entry name" value="PbH1"/>
</dbReference>
<dbReference type="SUPFAM" id="SSF51126">
    <property type="entry name" value="Pectin lyase-like"/>
    <property type="match status" value="1"/>
</dbReference>
<dbReference type="RefSeq" id="WP_336557135.1">
    <property type="nucleotide sequence ID" value="NZ_JAYLLN010000003.1"/>
</dbReference>
<comment type="caution">
    <text evidence="1">The sequence shown here is derived from an EMBL/GenBank/DDBJ whole genome shotgun (WGS) entry which is preliminary data.</text>
</comment>
<dbReference type="InterPro" id="IPR012334">
    <property type="entry name" value="Pectin_lyas_fold"/>
</dbReference>
<sequence>MFNKKIIFCLVGPIFLFVNLTYGQYRNITISQSVINKYYTNAVTIPNIVGMKNITNYLPKGFKTDGSVDYTPFLQKGINENKIVVMPNFPVLINNKGLKIPSNRKIYFQRNSKVIFSGPALGKFYDIIILDGVSNVGLYNANIVGSRNIPKKQHGEWSSGISIKDSYNITIKNAKISDTFGDGIFIGSETGRKSSNILIQNVWINKARRNGVSITSVSGLNLENILVTNTNGTSPETGIHIEPSLPSEVLKSISINGILSYNNKNGGFGINLSLLNGAPNTKSNLVDISASNFKDYGSTNFIGFTFNPEGKSNAVVGKVNLRNFEGNGTKKYKVWYDPNHSNVSITSDEIFSNDSKGNRIKIDLTKKRTQ</sequence>
<dbReference type="SMART" id="SM00710">
    <property type="entry name" value="PbH1"/>
    <property type="match status" value="4"/>
</dbReference>
<dbReference type="Proteomes" id="UP001363035">
    <property type="component" value="Unassembled WGS sequence"/>
</dbReference>
<reference evidence="1 2" key="1">
    <citation type="submission" date="2024-01" db="EMBL/GenBank/DDBJ databases">
        <title>Sphingobacterium tenebrionis sp. nov., a novel endophyte isolated from tenebrio molitor intestines.</title>
        <authorList>
            <person name="Zhang C."/>
        </authorList>
    </citation>
    <scope>NUCLEOTIDE SEQUENCE [LARGE SCALE GENOMIC DNA]</scope>
    <source>
        <strain evidence="1 2">PU5-4</strain>
    </source>
</reference>
<name>A0ABU8I2I2_9SPHI</name>
<dbReference type="Gene3D" id="2.160.20.10">
    <property type="entry name" value="Single-stranded right-handed beta-helix, Pectin lyase-like"/>
    <property type="match status" value="1"/>
</dbReference>
<dbReference type="EMBL" id="JAYLLN010000003">
    <property type="protein sequence ID" value="MEI5983688.1"/>
    <property type="molecule type" value="Genomic_DNA"/>
</dbReference>
<protein>
    <submittedName>
        <fullName evidence="1">Right-handed parallel beta-helix repeat-containing protein</fullName>
    </submittedName>
</protein>
<gene>
    <name evidence="1" type="ORF">VJ786_02100</name>
</gene>
<dbReference type="InterPro" id="IPR011050">
    <property type="entry name" value="Pectin_lyase_fold/virulence"/>
</dbReference>
<proteinExistence type="predicted"/>
<evidence type="ECO:0000313" key="2">
    <source>
        <dbReference type="Proteomes" id="UP001363035"/>
    </source>
</evidence>
<evidence type="ECO:0000313" key="1">
    <source>
        <dbReference type="EMBL" id="MEI5983688.1"/>
    </source>
</evidence>